<evidence type="ECO:0000313" key="2">
    <source>
        <dbReference type="EMBL" id="SDR83842.1"/>
    </source>
</evidence>
<dbReference type="EMBL" id="LT629760">
    <property type="protein sequence ID" value="SDR83842.1"/>
    <property type="molecule type" value="Genomic_DNA"/>
</dbReference>
<dbReference type="PATRIC" id="fig|200450.4.peg.4978"/>
<dbReference type="Proteomes" id="UP000052019">
    <property type="component" value="Unassembled WGS sequence"/>
</dbReference>
<reference evidence="1 3" key="1">
    <citation type="submission" date="2015-02" db="EMBL/GenBank/DDBJ databases">
        <title>Two Pseudomonas sp. nov. isolated from raw milk.</title>
        <authorList>
            <person name="Wenning M."/>
            <person name="von Neubeck M."/>
            <person name="Huptas C."/>
            <person name="Scherer S."/>
        </authorList>
    </citation>
    <scope>NUCLEOTIDE SEQUENCE [LARGE SCALE GENOMIC DNA]</scope>
    <source>
        <strain evidence="1 3">DSM 14937</strain>
    </source>
</reference>
<evidence type="ECO:0000313" key="3">
    <source>
        <dbReference type="Proteomes" id="UP000052019"/>
    </source>
</evidence>
<accession>A0A0R2ZGC5</accession>
<dbReference type="OrthoDB" id="6990794at2"/>
<dbReference type="RefSeq" id="WP_015371093.1">
    <property type="nucleotide sequence ID" value="NZ_JYLK01000009.1"/>
</dbReference>
<organism evidence="1 3">
    <name type="scientific">Pseudomonas trivialis</name>
    <dbReference type="NCBI Taxonomy" id="200450"/>
    <lineage>
        <taxon>Bacteria</taxon>
        <taxon>Pseudomonadati</taxon>
        <taxon>Pseudomonadota</taxon>
        <taxon>Gammaproteobacteria</taxon>
        <taxon>Pseudomonadales</taxon>
        <taxon>Pseudomonadaceae</taxon>
        <taxon>Pseudomonas</taxon>
    </lineage>
</organism>
<dbReference type="EMBL" id="JYLK01000009">
    <property type="protein sequence ID" value="KRP59577.1"/>
    <property type="molecule type" value="Genomic_DNA"/>
</dbReference>
<reference evidence="2 4" key="2">
    <citation type="submission" date="2016-10" db="EMBL/GenBank/DDBJ databases">
        <authorList>
            <person name="Varghese N."/>
            <person name="Submissions S."/>
        </authorList>
    </citation>
    <scope>NUCLEOTIDE SEQUENCE [LARGE SCALE GENOMIC DNA]</scope>
    <source>
        <strain evidence="2 4">BS3111</strain>
    </source>
</reference>
<dbReference type="GeneID" id="45486061"/>
<sequence>MNDQAVVAIRFTLFKHSRDSFLAALDDASIRHSSVMKFSGRPQASGFTEIISALSDAMPWNSIAKVIVSWVEARKSRRVMVQVEDGTVVIEANGYNAKDVERLLKACASVTVIDTMPGDAETKALESGADD</sequence>
<proteinExistence type="predicted"/>
<keyword evidence="4" id="KW-1185">Reference proteome</keyword>
<evidence type="ECO:0000313" key="4">
    <source>
        <dbReference type="Proteomes" id="UP000183126"/>
    </source>
</evidence>
<protein>
    <submittedName>
        <fullName evidence="1">Uncharacterized protein</fullName>
    </submittedName>
</protein>
<evidence type="ECO:0000313" key="1">
    <source>
        <dbReference type="EMBL" id="KRP59577.1"/>
    </source>
</evidence>
<dbReference type="Proteomes" id="UP000183126">
    <property type="component" value="Chromosome I"/>
</dbReference>
<gene>
    <name evidence="2" type="ORF">SAMN04490205_0602</name>
    <name evidence="1" type="ORF">TU79_14685</name>
</gene>
<dbReference type="AlphaFoldDB" id="A0A0R2ZGC5"/>
<name>A0A0R2ZGC5_9PSED</name>